<evidence type="ECO:0000256" key="4">
    <source>
        <dbReference type="ARBA" id="ARBA00022729"/>
    </source>
</evidence>
<dbReference type="InterPro" id="IPR008979">
    <property type="entry name" value="Galactose-bd-like_sf"/>
</dbReference>
<evidence type="ECO:0000259" key="9">
    <source>
        <dbReference type="Pfam" id="PF01301"/>
    </source>
</evidence>
<feature type="domain" description="Beta-galactosidase galactose-binding" evidence="10">
    <location>
        <begin position="624"/>
        <end position="702"/>
    </location>
</feature>
<keyword evidence="12" id="KW-1185">Reference proteome</keyword>
<evidence type="ECO:0000259" key="10">
    <source>
        <dbReference type="Pfam" id="PF21467"/>
    </source>
</evidence>
<comment type="catalytic activity">
    <reaction evidence="1">
        <text>Hydrolysis of terminal non-reducing beta-D-galactose residues in beta-D-galactosides.</text>
        <dbReference type="EC" id="3.2.1.23"/>
    </reaction>
</comment>
<evidence type="ECO:0000256" key="2">
    <source>
        <dbReference type="ARBA" id="ARBA00009809"/>
    </source>
</evidence>
<dbReference type="PRINTS" id="PR00742">
    <property type="entry name" value="GLHYDRLASE35"/>
</dbReference>
<dbReference type="Pfam" id="PF21467">
    <property type="entry name" value="BetaGal_gal-bd"/>
    <property type="match status" value="1"/>
</dbReference>
<dbReference type="OrthoDB" id="1657402at2759"/>
<keyword evidence="5 11" id="KW-0378">Hydrolase</keyword>
<sequence length="735" mass="85216">MKEYIILFVVLVLGVLGKNVTYDHRSLIIDGERKLLISGSIHYPRSTPSMWRSLLQNSKDGGIDVIETYVFWNLHEPQQYQLESMDLLLDFLQLCQEMDLYVTLRIGPYICAEWNYGGFPIWLRDFDSIVFRDQSDPFQEQMTIWMNYINTVVKDLYASNNGPIILVQVENEYYWVEQQYGVPGRNYAEWAINFAQSLDTGIPWIMCAQDDIAQAINTCNGFYCHEWIQNHWNEFYNQPPFFTELWSGWFQKWGEAVPHRPVQDLLYSVAMWFAYGGSLVNYYMYHGGSNFQRSTGQFIATTYNYDAPLDEYGFTNEPKYSRTMELHAILHKYSDILLSNEPPTPQPVEGSNSLLQSIEYQLNGNSLVFLCNSNTVNSSTVLWNNRKYMVSKWSVLIVYNDQEVFDTSDLSNAPSPVEYQYQNIVSFDQKSLVTLSQWKEPIFTFTHADKVIVNSFPYEQINITKDESDYLFYQTVISGSQVCENNRLVLNSTYDSLHIFINGDRVLLERFYSKVDQEQLSTYYYTVPGNVNSYNLTIVCETMGLENYALHMESYSRGLLGQVLLNSMDITNNEWSMKPCLSGENMQLYQPYQSSTVTWTNITSQSTDTTGFSWYKIVISNITYDSTVTPVTLVLNMTSMSRGLVWVNGNQLGRYWTLEATQNQCNDNCVNDYEGPYYPSNCRTGCNQPSQSLYHVPIDWVYPYSINIVTVFEEDPESTVNPTKIQLLQIYQKST</sequence>
<reference evidence="11 12" key="1">
    <citation type="submission" date="2015-12" db="EMBL/GenBank/DDBJ databases">
        <title>Dictyostelia acquired genes for synthesis and detection of signals that induce cell-type specialization by lateral gene transfer from prokaryotes.</title>
        <authorList>
            <person name="Gloeckner G."/>
            <person name="Schaap P."/>
        </authorList>
    </citation>
    <scope>NUCLEOTIDE SEQUENCE [LARGE SCALE GENOMIC DNA]</scope>
    <source>
        <strain evidence="11 12">TK</strain>
    </source>
</reference>
<dbReference type="InterPro" id="IPR017853">
    <property type="entry name" value="GH"/>
</dbReference>
<dbReference type="InterPro" id="IPR001944">
    <property type="entry name" value="Glycoside_Hdrlase_35"/>
</dbReference>
<accession>A0A152A932</accession>
<name>A0A152A932_TIELA</name>
<evidence type="ECO:0000256" key="6">
    <source>
        <dbReference type="ARBA" id="ARBA00023295"/>
    </source>
</evidence>
<feature type="chain" id="PRO_5007593760" description="beta-galactosidase" evidence="8">
    <location>
        <begin position="18"/>
        <end position="735"/>
    </location>
</feature>
<dbReference type="InParanoid" id="A0A152A932"/>
<dbReference type="OMA" id="CGNYNHG"/>
<protein>
    <recommendedName>
        <fullName evidence="3">beta-galactosidase</fullName>
        <ecNumber evidence="3">3.2.1.23</ecNumber>
    </recommendedName>
</protein>
<dbReference type="InterPro" id="IPR048913">
    <property type="entry name" value="BetaGal_gal-bd"/>
</dbReference>
<dbReference type="GO" id="GO:0005975">
    <property type="term" value="P:carbohydrate metabolic process"/>
    <property type="evidence" value="ECO:0007669"/>
    <property type="project" value="InterPro"/>
</dbReference>
<organism evidence="11 12">
    <name type="scientific">Tieghemostelium lacteum</name>
    <name type="common">Slime mold</name>
    <name type="synonym">Dictyostelium lacteum</name>
    <dbReference type="NCBI Taxonomy" id="361077"/>
    <lineage>
        <taxon>Eukaryota</taxon>
        <taxon>Amoebozoa</taxon>
        <taxon>Evosea</taxon>
        <taxon>Eumycetozoa</taxon>
        <taxon>Dictyostelia</taxon>
        <taxon>Dictyosteliales</taxon>
        <taxon>Raperosteliaceae</taxon>
        <taxon>Tieghemostelium</taxon>
    </lineage>
</organism>
<comment type="caution">
    <text evidence="11">The sequence shown here is derived from an EMBL/GenBank/DDBJ whole genome shotgun (WGS) entry which is preliminary data.</text>
</comment>
<feature type="domain" description="Glycoside hydrolase 35 catalytic" evidence="9">
    <location>
        <begin position="26"/>
        <end position="328"/>
    </location>
</feature>
<evidence type="ECO:0000313" key="12">
    <source>
        <dbReference type="Proteomes" id="UP000076078"/>
    </source>
</evidence>
<evidence type="ECO:0000256" key="1">
    <source>
        <dbReference type="ARBA" id="ARBA00001412"/>
    </source>
</evidence>
<proteinExistence type="inferred from homology"/>
<evidence type="ECO:0000256" key="5">
    <source>
        <dbReference type="ARBA" id="ARBA00022801"/>
    </source>
</evidence>
<keyword evidence="6" id="KW-0326">Glycosidase</keyword>
<comment type="similarity">
    <text evidence="2 7">Belongs to the glycosyl hydrolase 35 family.</text>
</comment>
<dbReference type="Gene3D" id="3.20.20.80">
    <property type="entry name" value="Glycosidases"/>
    <property type="match status" value="1"/>
</dbReference>
<dbReference type="EMBL" id="LODT01000001">
    <property type="protein sequence ID" value="KYR02728.1"/>
    <property type="molecule type" value="Genomic_DNA"/>
</dbReference>
<dbReference type="SUPFAM" id="SSF49785">
    <property type="entry name" value="Galactose-binding domain-like"/>
    <property type="match status" value="1"/>
</dbReference>
<dbReference type="EC" id="3.2.1.23" evidence="3"/>
<gene>
    <name evidence="11" type="ORF">DLAC_00193</name>
</gene>
<keyword evidence="4 8" id="KW-0732">Signal</keyword>
<evidence type="ECO:0000256" key="7">
    <source>
        <dbReference type="RuleBase" id="RU003679"/>
    </source>
</evidence>
<dbReference type="Proteomes" id="UP000076078">
    <property type="component" value="Unassembled WGS sequence"/>
</dbReference>
<evidence type="ECO:0000313" key="11">
    <source>
        <dbReference type="EMBL" id="KYR02728.1"/>
    </source>
</evidence>
<evidence type="ECO:0000256" key="8">
    <source>
        <dbReference type="SAM" id="SignalP"/>
    </source>
</evidence>
<dbReference type="Gene3D" id="2.60.120.260">
    <property type="entry name" value="Galactose-binding domain-like"/>
    <property type="match status" value="2"/>
</dbReference>
<dbReference type="GO" id="GO:0004565">
    <property type="term" value="F:beta-galactosidase activity"/>
    <property type="evidence" value="ECO:0007669"/>
    <property type="project" value="UniProtKB-EC"/>
</dbReference>
<feature type="signal peptide" evidence="8">
    <location>
        <begin position="1"/>
        <end position="17"/>
    </location>
</feature>
<dbReference type="InterPro" id="IPR031330">
    <property type="entry name" value="Gly_Hdrlase_35_cat"/>
</dbReference>
<dbReference type="SUPFAM" id="SSF51445">
    <property type="entry name" value="(Trans)glycosidases"/>
    <property type="match status" value="1"/>
</dbReference>
<dbReference type="FunFam" id="3.20.20.80:FF:000006">
    <property type="entry name" value="Beta-galactosidase"/>
    <property type="match status" value="1"/>
</dbReference>
<dbReference type="STRING" id="361077.A0A152A932"/>
<evidence type="ECO:0000256" key="3">
    <source>
        <dbReference type="ARBA" id="ARBA00012756"/>
    </source>
</evidence>
<dbReference type="Pfam" id="PF01301">
    <property type="entry name" value="Glyco_hydro_35"/>
    <property type="match status" value="1"/>
</dbReference>
<dbReference type="PANTHER" id="PTHR23421">
    <property type="entry name" value="BETA-GALACTOSIDASE RELATED"/>
    <property type="match status" value="1"/>
</dbReference>
<dbReference type="AlphaFoldDB" id="A0A152A932"/>